<reference evidence="6 7" key="1">
    <citation type="submission" date="2021-07" db="EMBL/GenBank/DDBJ databases">
        <title>Flavobacterium sp. nov. isolated from sediment on the Taihu Lake.</title>
        <authorList>
            <person name="Qu J.-H."/>
        </authorList>
    </citation>
    <scope>NUCLEOTIDE SEQUENCE [LARGE SCALE GENOMIC DNA]</scope>
    <source>
        <strain evidence="6 7">NAS39</strain>
    </source>
</reference>
<sequence length="383" mass="43279">MNYFSSSFKLGILGGGQLGKMLLFDTRKFDIQTYVLDPSDEAPCKIACNHFFQGDLMDFETVYNFGKQVDVLTFEIELVNLEALEKLENEGIKVYPSPKTLKLIQNKGIQKDFYIKNNIPTAPFKRYATLKDLVIDIVESNIKFPFVWKCTEFGYDGNGVKIIRQTSDLENLPNVECIAETMVPFKNELAVIVCRNPQGEIRTYPVVEMEFHPEANQVEYVICPARIDEKVATKARAIALNVSQQFNHVGLLAVEMFQTEDDEILVNEVAPRPHNSGHYSIEASYTSQFENHLRAILDLPLGNTESKVAGIMVNLSGAEGFSGDVVYENIEKILGWNGVTPHIYGKKQTRPFRKMGHVTIVNEDINKARKIAEDVKNTIRVIS</sequence>
<comment type="caution">
    <text evidence="3">Lacks conserved residue(s) required for the propagation of feature annotation.</text>
</comment>
<comment type="caution">
    <text evidence="6">The sequence shown here is derived from an EMBL/GenBank/DDBJ whole genome shotgun (WGS) entry which is preliminary data.</text>
</comment>
<dbReference type="InterPro" id="IPR054350">
    <property type="entry name" value="PurT/PurK_preATP-grasp"/>
</dbReference>
<evidence type="ECO:0000256" key="2">
    <source>
        <dbReference type="ARBA" id="ARBA00022840"/>
    </source>
</evidence>
<dbReference type="Pfam" id="PF17769">
    <property type="entry name" value="PurK_C"/>
    <property type="match status" value="1"/>
</dbReference>
<dbReference type="InterPro" id="IPR003135">
    <property type="entry name" value="ATP-grasp_carboxylate-amine"/>
</dbReference>
<accession>A0ABS6XU73</accession>
<evidence type="ECO:0000256" key="4">
    <source>
        <dbReference type="RuleBase" id="RU361200"/>
    </source>
</evidence>
<feature type="binding site" evidence="3">
    <location>
        <begin position="180"/>
        <end position="183"/>
    </location>
    <ligand>
        <name>ATP</name>
        <dbReference type="ChEBI" id="CHEBI:30616"/>
    </ligand>
</feature>
<feature type="domain" description="ATP-grasp" evidence="5">
    <location>
        <begin position="111"/>
        <end position="297"/>
    </location>
</feature>
<feature type="binding site" evidence="3">
    <location>
        <begin position="267"/>
        <end position="268"/>
    </location>
    <ligand>
        <name>ATP</name>
        <dbReference type="ChEBI" id="CHEBI:30616"/>
    </ligand>
</feature>
<dbReference type="Pfam" id="PF02222">
    <property type="entry name" value="ATP-grasp"/>
    <property type="match status" value="1"/>
</dbReference>
<feature type="binding site" evidence="3">
    <location>
        <position position="107"/>
    </location>
    <ligand>
        <name>ATP</name>
        <dbReference type="ChEBI" id="CHEBI:30616"/>
    </ligand>
</feature>
<dbReference type="HAMAP" id="MF_01928">
    <property type="entry name" value="PurK"/>
    <property type="match status" value="1"/>
</dbReference>
<feature type="binding site" evidence="3">
    <location>
        <position position="149"/>
    </location>
    <ligand>
        <name>ATP</name>
        <dbReference type="ChEBI" id="CHEBI:30616"/>
    </ligand>
</feature>
<proteinExistence type="inferred from homology"/>
<evidence type="ECO:0000256" key="3">
    <source>
        <dbReference type="HAMAP-Rule" id="MF_01928"/>
    </source>
</evidence>
<protein>
    <recommendedName>
        <fullName evidence="3 4">N5-carboxyaminoimidazole ribonucleotide synthase</fullName>
        <shortName evidence="3 4">N5-CAIR synthase</shortName>
        <ecNumber evidence="3 4">6.3.4.18</ecNumber>
    </recommendedName>
    <alternativeName>
        <fullName evidence="3 4">5-(carboxyamino)imidazole ribonucleotide synthetase</fullName>
    </alternativeName>
</protein>
<comment type="similarity">
    <text evidence="3 4">Belongs to the PurK/PurT family.</text>
</comment>
<dbReference type="Proteomes" id="UP000812031">
    <property type="component" value="Unassembled WGS sequence"/>
</dbReference>
<dbReference type="EC" id="6.3.4.18" evidence="3 4"/>
<keyword evidence="3 4" id="KW-0436">Ligase</keyword>
<keyword evidence="1 3" id="KW-0547">Nucleotide-binding</keyword>
<evidence type="ECO:0000313" key="6">
    <source>
        <dbReference type="EMBL" id="MBW4360248.1"/>
    </source>
</evidence>
<dbReference type="GO" id="GO:0034028">
    <property type="term" value="F:5-(carboxyamino)imidazole ribonucleotide synthase activity"/>
    <property type="evidence" value="ECO:0007669"/>
    <property type="project" value="UniProtKB-EC"/>
</dbReference>
<comment type="catalytic activity">
    <reaction evidence="3 4">
        <text>5-amino-1-(5-phospho-beta-D-ribosyl)imidazole + hydrogencarbonate + ATP = 5-carboxyamino-1-(5-phospho-D-ribosyl)imidazole + ADP + phosphate + 2 H(+)</text>
        <dbReference type="Rhea" id="RHEA:19317"/>
        <dbReference type="ChEBI" id="CHEBI:15378"/>
        <dbReference type="ChEBI" id="CHEBI:17544"/>
        <dbReference type="ChEBI" id="CHEBI:30616"/>
        <dbReference type="ChEBI" id="CHEBI:43474"/>
        <dbReference type="ChEBI" id="CHEBI:58730"/>
        <dbReference type="ChEBI" id="CHEBI:137981"/>
        <dbReference type="ChEBI" id="CHEBI:456216"/>
        <dbReference type="EC" id="6.3.4.18"/>
    </reaction>
</comment>
<dbReference type="RefSeq" id="WP_219316763.1">
    <property type="nucleotide sequence ID" value="NZ_JAHWYN010000005.1"/>
</dbReference>
<keyword evidence="7" id="KW-1185">Reference proteome</keyword>
<dbReference type="InterPro" id="IPR040686">
    <property type="entry name" value="PurK_C"/>
</dbReference>
<evidence type="ECO:0000259" key="5">
    <source>
        <dbReference type="PROSITE" id="PS50975"/>
    </source>
</evidence>
<feature type="binding site" evidence="3">
    <location>
        <position position="188"/>
    </location>
    <ligand>
        <name>ATP</name>
        <dbReference type="ChEBI" id="CHEBI:30616"/>
    </ligand>
</feature>
<dbReference type="PANTHER" id="PTHR11609:SF5">
    <property type="entry name" value="PHOSPHORIBOSYLAMINOIMIDAZOLE CARBOXYLASE"/>
    <property type="match status" value="1"/>
</dbReference>
<dbReference type="PROSITE" id="PS50975">
    <property type="entry name" value="ATP_GRASP"/>
    <property type="match status" value="1"/>
</dbReference>
<comment type="pathway">
    <text evidence="3 4">Purine metabolism; IMP biosynthesis via de novo pathway; 5-amino-1-(5-phospho-D-ribosyl)imidazole-4-carboxylate from 5-amino-1-(5-phospho-D-ribosyl)imidazole (N5-CAIR route): step 1/2.</text>
</comment>
<dbReference type="EMBL" id="JAHWYN010000005">
    <property type="protein sequence ID" value="MBW4360248.1"/>
    <property type="molecule type" value="Genomic_DNA"/>
</dbReference>
<dbReference type="InterPro" id="IPR005875">
    <property type="entry name" value="PurK"/>
</dbReference>
<comment type="subunit">
    <text evidence="3 4">Homodimer.</text>
</comment>
<evidence type="ECO:0000256" key="1">
    <source>
        <dbReference type="ARBA" id="ARBA00022741"/>
    </source>
</evidence>
<comment type="function">
    <text evidence="3">Catalyzes the ATP-dependent conversion of 5-aminoimidazole ribonucleotide (AIR) and HCO(3)(-) to N5-carboxyaminoimidazole ribonucleotide (N5-CAIR).</text>
</comment>
<dbReference type="Pfam" id="PF22660">
    <property type="entry name" value="RS_preATP-grasp-like"/>
    <property type="match status" value="1"/>
</dbReference>
<organism evidence="6 7">
    <name type="scientific">Flavobacterium taihuense</name>
    <dbReference type="NCBI Taxonomy" id="2857508"/>
    <lineage>
        <taxon>Bacteria</taxon>
        <taxon>Pseudomonadati</taxon>
        <taxon>Bacteroidota</taxon>
        <taxon>Flavobacteriia</taxon>
        <taxon>Flavobacteriales</taxon>
        <taxon>Flavobacteriaceae</taxon>
        <taxon>Flavobacterium</taxon>
    </lineage>
</organism>
<dbReference type="NCBIfam" id="TIGR01161">
    <property type="entry name" value="purK"/>
    <property type="match status" value="1"/>
</dbReference>
<gene>
    <name evidence="3 4" type="primary">purK</name>
    <name evidence="6" type="ORF">KZH69_07100</name>
</gene>
<dbReference type="InterPro" id="IPR011761">
    <property type="entry name" value="ATP-grasp"/>
</dbReference>
<keyword evidence="2 3" id="KW-0067">ATP-binding</keyword>
<dbReference type="NCBIfam" id="NF004679">
    <property type="entry name" value="PRK06019.1-5"/>
    <property type="match status" value="1"/>
</dbReference>
<keyword evidence="3 4" id="KW-0658">Purine biosynthesis</keyword>
<evidence type="ECO:0000313" key="7">
    <source>
        <dbReference type="Proteomes" id="UP000812031"/>
    </source>
</evidence>
<dbReference type="PANTHER" id="PTHR11609">
    <property type="entry name" value="PURINE BIOSYNTHESIS PROTEIN 6/7, PUR6/7"/>
    <property type="match status" value="1"/>
</dbReference>
<comment type="function">
    <text evidence="4">Catalyzes the ATP-dependent conversion of 5-aminoimidazole ribonucleotide (AIR) and HCO(3)- to N5-carboxyaminoimidazole ribonucleotide (N5-CAIR).</text>
</comment>
<name>A0ABS6XU73_9FLAO</name>